<evidence type="ECO:0000313" key="2">
    <source>
        <dbReference type="Proteomes" id="UP000014461"/>
    </source>
</evidence>
<dbReference type="AlphaFoldDB" id="R9PRL1"/>
<comment type="caution">
    <text evidence="1">The sequence shown here is derived from an EMBL/GenBank/DDBJ whole genome shotgun (WGS) entry which is preliminary data.</text>
</comment>
<gene>
    <name evidence="1" type="ORF">AALB_4074</name>
</gene>
<organism evidence="1 2">
    <name type="scientific">Agarivorans albus MKT 106</name>
    <dbReference type="NCBI Taxonomy" id="1331007"/>
    <lineage>
        <taxon>Bacteria</taxon>
        <taxon>Pseudomonadati</taxon>
        <taxon>Pseudomonadota</taxon>
        <taxon>Gammaproteobacteria</taxon>
        <taxon>Alteromonadales</taxon>
        <taxon>Alteromonadaceae</taxon>
        <taxon>Agarivorans</taxon>
    </lineage>
</organism>
<dbReference type="Proteomes" id="UP000014461">
    <property type="component" value="Unassembled WGS sequence"/>
</dbReference>
<reference evidence="1" key="1">
    <citation type="journal article" date="2013" name="Genome Announc.">
        <title>Draft Genome Sequence of Agarivorans albus Strain MKT 106T, an Agarolytic Marine Bacterium.</title>
        <authorList>
            <person name="Yasuike M."/>
            <person name="Nakamura Y."/>
            <person name="Kai W."/>
            <person name="Fujiwara A."/>
            <person name="Fukui Y."/>
            <person name="Satomi M."/>
            <person name="Sano M."/>
        </authorList>
    </citation>
    <scope>NUCLEOTIDE SEQUENCE [LARGE SCALE GENOMIC DNA]</scope>
</reference>
<evidence type="ECO:0000313" key="1">
    <source>
        <dbReference type="EMBL" id="GAD03994.1"/>
    </source>
</evidence>
<dbReference type="EMBL" id="BARX01000040">
    <property type="protein sequence ID" value="GAD03994.1"/>
    <property type="molecule type" value="Genomic_DNA"/>
</dbReference>
<protein>
    <submittedName>
        <fullName evidence="1">Uncharacterized protein</fullName>
    </submittedName>
</protein>
<keyword evidence="2" id="KW-1185">Reference proteome</keyword>
<accession>R9PRL1</accession>
<name>R9PRL1_AGAAL</name>
<sequence length="43" mass="4856">MSNYSTANFVVIKWLNAFYLKALGVVYDFGVFVVLDQFVDGGF</sequence>
<proteinExistence type="predicted"/>